<protein>
    <recommendedName>
        <fullName evidence="10">AA9 family lytic polysaccharide monooxygenase</fullName>
        <ecNumber evidence="10">1.14.99.56</ecNumber>
    </recommendedName>
    <alternativeName>
        <fullName evidence="10">Endo-beta-1,4-glucanase</fullName>
    </alternativeName>
    <alternativeName>
        <fullName evidence="10">Glycosyl hydrolase 61 family protein</fullName>
    </alternativeName>
</protein>
<evidence type="ECO:0000256" key="6">
    <source>
        <dbReference type="ARBA" id="ARBA00023002"/>
    </source>
</evidence>
<dbReference type="PANTHER" id="PTHR33353">
    <property type="entry name" value="PUTATIVE (AFU_ORTHOLOGUE AFUA_1G12560)-RELATED"/>
    <property type="match status" value="1"/>
</dbReference>
<evidence type="ECO:0000256" key="4">
    <source>
        <dbReference type="ARBA" id="ARBA00022723"/>
    </source>
</evidence>
<dbReference type="InterPro" id="IPR005103">
    <property type="entry name" value="AA9_LPMO"/>
</dbReference>
<dbReference type="SMART" id="SM00236">
    <property type="entry name" value="fCBD"/>
    <property type="match status" value="1"/>
</dbReference>
<keyword evidence="3 10" id="KW-0964">Secreted</keyword>
<name>A0A3N4IRR7_ASCIM</name>
<accession>A0A3N4IRR7</accession>
<comment type="catalytic activity">
    <reaction evidence="10">
        <text>[(1-&gt;4)-beta-D-glucosyl]n+m + reduced acceptor + O2 = 4-dehydro-beta-D-glucosyl-[(1-&gt;4)-beta-D-glucosyl]n-1 + [(1-&gt;4)-beta-D-glucosyl]m + acceptor + H2O.</text>
        <dbReference type="EC" id="1.14.99.56"/>
    </reaction>
</comment>
<feature type="signal peptide" evidence="12">
    <location>
        <begin position="1"/>
        <end position="19"/>
    </location>
</feature>
<keyword evidence="9 10" id="KW-1015">Disulfide bond</keyword>
<evidence type="ECO:0000256" key="12">
    <source>
        <dbReference type="SAM" id="SignalP"/>
    </source>
</evidence>
<comment type="cofactor">
    <cofactor evidence="1">
        <name>Cu(2+)</name>
        <dbReference type="ChEBI" id="CHEBI:29036"/>
    </cofactor>
</comment>
<evidence type="ECO:0000259" key="13">
    <source>
        <dbReference type="PROSITE" id="PS51164"/>
    </source>
</evidence>
<evidence type="ECO:0000313" key="15">
    <source>
        <dbReference type="Proteomes" id="UP000275078"/>
    </source>
</evidence>
<proteinExistence type="predicted"/>
<gene>
    <name evidence="14" type="ORF">BJ508DRAFT_122039</name>
</gene>
<dbReference type="CDD" id="cd21175">
    <property type="entry name" value="LPMO_AA9"/>
    <property type="match status" value="1"/>
</dbReference>
<keyword evidence="4" id="KW-0479">Metal-binding</keyword>
<dbReference type="SUPFAM" id="SSF57180">
    <property type="entry name" value="Cellulose-binding domain"/>
    <property type="match status" value="1"/>
</dbReference>
<dbReference type="Pfam" id="PF00734">
    <property type="entry name" value="CBM_1"/>
    <property type="match status" value="1"/>
</dbReference>
<keyword evidence="10" id="KW-0119">Carbohydrate metabolism</keyword>
<evidence type="ECO:0000256" key="3">
    <source>
        <dbReference type="ARBA" id="ARBA00022525"/>
    </source>
</evidence>
<keyword evidence="5 12" id="KW-0732">Signal</keyword>
<feature type="domain" description="CBM1" evidence="13">
    <location>
        <begin position="284"/>
        <end position="319"/>
    </location>
</feature>
<reference evidence="14 15" key="1">
    <citation type="journal article" date="2018" name="Nat. Ecol. Evol.">
        <title>Pezizomycetes genomes reveal the molecular basis of ectomycorrhizal truffle lifestyle.</title>
        <authorList>
            <person name="Murat C."/>
            <person name="Payen T."/>
            <person name="Noel B."/>
            <person name="Kuo A."/>
            <person name="Morin E."/>
            <person name="Chen J."/>
            <person name="Kohler A."/>
            <person name="Krizsan K."/>
            <person name="Balestrini R."/>
            <person name="Da Silva C."/>
            <person name="Montanini B."/>
            <person name="Hainaut M."/>
            <person name="Levati E."/>
            <person name="Barry K.W."/>
            <person name="Belfiori B."/>
            <person name="Cichocki N."/>
            <person name="Clum A."/>
            <person name="Dockter R.B."/>
            <person name="Fauchery L."/>
            <person name="Guy J."/>
            <person name="Iotti M."/>
            <person name="Le Tacon F."/>
            <person name="Lindquist E.A."/>
            <person name="Lipzen A."/>
            <person name="Malagnac F."/>
            <person name="Mello A."/>
            <person name="Molinier V."/>
            <person name="Miyauchi S."/>
            <person name="Poulain J."/>
            <person name="Riccioni C."/>
            <person name="Rubini A."/>
            <person name="Sitrit Y."/>
            <person name="Splivallo R."/>
            <person name="Traeger S."/>
            <person name="Wang M."/>
            <person name="Zifcakova L."/>
            <person name="Wipf D."/>
            <person name="Zambonelli A."/>
            <person name="Paolocci F."/>
            <person name="Nowrousian M."/>
            <person name="Ottonello S."/>
            <person name="Baldrian P."/>
            <person name="Spatafora J.W."/>
            <person name="Henrissat B."/>
            <person name="Nagy L.G."/>
            <person name="Aury J.M."/>
            <person name="Wincker P."/>
            <person name="Grigoriev I.V."/>
            <person name="Bonfante P."/>
            <person name="Martin F.M."/>
        </authorList>
    </citation>
    <scope>NUCLEOTIDE SEQUENCE [LARGE SCALE GENOMIC DNA]</scope>
    <source>
        <strain evidence="14 15">RN42</strain>
    </source>
</reference>
<evidence type="ECO:0000256" key="8">
    <source>
        <dbReference type="ARBA" id="ARBA00023033"/>
    </source>
</evidence>
<dbReference type="InterPro" id="IPR035971">
    <property type="entry name" value="CBD_sf"/>
</dbReference>
<keyword evidence="10" id="KW-0136">Cellulose degradation</keyword>
<dbReference type="Pfam" id="PF03443">
    <property type="entry name" value="AA9"/>
    <property type="match status" value="1"/>
</dbReference>
<dbReference type="EC" id="1.14.99.56" evidence="10"/>
<keyword evidence="6" id="KW-0560">Oxidoreductase</keyword>
<feature type="chain" id="PRO_5018231185" description="AA9 family lytic polysaccharide monooxygenase" evidence="12">
    <location>
        <begin position="20"/>
        <end position="321"/>
    </location>
</feature>
<evidence type="ECO:0000256" key="9">
    <source>
        <dbReference type="ARBA" id="ARBA00023157"/>
    </source>
</evidence>
<keyword evidence="10" id="KW-0624">Polysaccharide degradation</keyword>
<comment type="subcellular location">
    <subcellularLocation>
        <location evidence="2 10">Secreted</location>
    </subcellularLocation>
</comment>
<evidence type="ECO:0000256" key="5">
    <source>
        <dbReference type="ARBA" id="ARBA00022729"/>
    </source>
</evidence>
<evidence type="ECO:0000256" key="11">
    <source>
        <dbReference type="SAM" id="MobiDB-lite"/>
    </source>
</evidence>
<dbReference type="Gene3D" id="2.70.50.70">
    <property type="match status" value="1"/>
</dbReference>
<keyword evidence="8" id="KW-0503">Monooxygenase</keyword>
<dbReference type="InterPro" id="IPR000254">
    <property type="entry name" value="CBD"/>
</dbReference>
<dbReference type="AlphaFoldDB" id="A0A3N4IRR7"/>
<organism evidence="14 15">
    <name type="scientific">Ascobolus immersus RN42</name>
    <dbReference type="NCBI Taxonomy" id="1160509"/>
    <lineage>
        <taxon>Eukaryota</taxon>
        <taxon>Fungi</taxon>
        <taxon>Dikarya</taxon>
        <taxon>Ascomycota</taxon>
        <taxon>Pezizomycotina</taxon>
        <taxon>Pezizomycetes</taxon>
        <taxon>Pezizales</taxon>
        <taxon>Ascobolaceae</taxon>
        <taxon>Ascobolus</taxon>
    </lineage>
</organism>
<dbReference type="GO" id="GO:0046872">
    <property type="term" value="F:metal ion binding"/>
    <property type="evidence" value="ECO:0007669"/>
    <property type="project" value="UniProtKB-KW"/>
</dbReference>
<dbReference type="PROSITE" id="PS51164">
    <property type="entry name" value="CBM1_2"/>
    <property type="match status" value="1"/>
</dbReference>
<dbReference type="Proteomes" id="UP000275078">
    <property type="component" value="Unassembled WGS sequence"/>
</dbReference>
<feature type="region of interest" description="Disordered" evidence="11">
    <location>
        <begin position="233"/>
        <end position="284"/>
    </location>
</feature>
<dbReference type="OrthoDB" id="4849160at2759"/>
<dbReference type="GO" id="GO:0008810">
    <property type="term" value="F:cellulase activity"/>
    <property type="evidence" value="ECO:0007669"/>
    <property type="project" value="UniProtKB-UniRule"/>
</dbReference>
<dbReference type="STRING" id="1160509.A0A3N4IRR7"/>
<evidence type="ECO:0000256" key="7">
    <source>
        <dbReference type="ARBA" id="ARBA00023008"/>
    </source>
</evidence>
<dbReference type="GO" id="GO:0030248">
    <property type="term" value="F:cellulose binding"/>
    <property type="evidence" value="ECO:0007669"/>
    <property type="project" value="UniProtKB-UniRule"/>
</dbReference>
<dbReference type="GO" id="GO:0005576">
    <property type="term" value="C:extracellular region"/>
    <property type="evidence" value="ECO:0007669"/>
    <property type="project" value="UniProtKB-SubCell"/>
</dbReference>
<dbReference type="GO" id="GO:0030245">
    <property type="term" value="P:cellulose catabolic process"/>
    <property type="evidence" value="ECO:0007669"/>
    <property type="project" value="UniProtKB-UniRule"/>
</dbReference>
<comment type="function">
    <text evidence="10">Lytic polysaccharide monooxygenase (LMPO) that depolymerizes crystalline and amorphous polysaccharides via the oxidation of scissile alpha- or beta-(1-4)-glycosidic bonds, yielding C1 and/or C4 oxidation products. Catalysis by LPMOs requires the reduction of the active-site copper from Cu(II) to Cu(I) by a reducing agent and H(2)O(2) or O(2) as a cosubstrate.</text>
</comment>
<evidence type="ECO:0000256" key="2">
    <source>
        <dbReference type="ARBA" id="ARBA00004613"/>
    </source>
</evidence>
<evidence type="ECO:0000256" key="10">
    <source>
        <dbReference type="RuleBase" id="RU368122"/>
    </source>
</evidence>
<keyword evidence="15" id="KW-1185">Reference proteome</keyword>
<evidence type="ECO:0000256" key="1">
    <source>
        <dbReference type="ARBA" id="ARBA00001973"/>
    </source>
</evidence>
<sequence length="321" mass="33362">MLYSKLALVASSFVSVAWAHQNLHELYVNGVSVGYEKCIRRAPSNSPVTDVLSTDMRCNVNGLSGVGVDVCSVKAGDELTVLWDTSSHPGPIQHFLYGPVANAATADGAGPLWTKIDVLNVKDGKMANVIMMENGGKYTFKLPQNLASGDYLLRSEMLALHGAQEIGGGQFYMGCAQIRVSGPGGNCSPKFSLPGIYKADQPEIYIPNNYNGFNTLTYTAPGGPVATCVPAGGATSSPATTTATSTTVRPTSTPTSTSTSTTPKPTTTSVTSTTTSTAAPAPTGTAPEWAQCAGIGYNGPTCAAGLVCKEHNPYYSQCVKA</sequence>
<dbReference type="EMBL" id="ML119648">
    <property type="protein sequence ID" value="RPA86920.1"/>
    <property type="molecule type" value="Genomic_DNA"/>
</dbReference>
<comment type="domain">
    <text evidence="10">Has a modular structure: an endo-beta-1,4-glucanase catalytic module at the N-terminus, a linker rich in serines and threonines, and a C-terminal carbohydrate-binding module (CBM).</text>
</comment>
<dbReference type="GO" id="GO:0004497">
    <property type="term" value="F:monooxygenase activity"/>
    <property type="evidence" value="ECO:0007669"/>
    <property type="project" value="UniProtKB-KW"/>
</dbReference>
<evidence type="ECO:0000313" key="14">
    <source>
        <dbReference type="EMBL" id="RPA86920.1"/>
    </source>
</evidence>
<keyword evidence="7" id="KW-0186">Copper</keyword>
<dbReference type="PANTHER" id="PTHR33353:SF1">
    <property type="entry name" value="ENDO-BETA-1,4-GLUCANASE D"/>
    <property type="match status" value="1"/>
</dbReference>
<dbReference type="InterPro" id="IPR049892">
    <property type="entry name" value="AA9"/>
</dbReference>